<dbReference type="GO" id="GO:0052592">
    <property type="term" value="F:oxidoreductase activity, acting on CH or CH2 groups, with an iron-sulfur protein as acceptor"/>
    <property type="evidence" value="ECO:0007669"/>
    <property type="project" value="TreeGrafter"/>
</dbReference>
<dbReference type="Pfam" id="PF12838">
    <property type="entry name" value="Fer4_7"/>
    <property type="match status" value="1"/>
</dbReference>
<feature type="domain" description="4Fe-4S ferredoxin-type" evidence="3">
    <location>
        <begin position="6"/>
        <end position="35"/>
    </location>
</feature>
<evidence type="ECO:0000256" key="2">
    <source>
        <dbReference type="ARBA" id="ARBA00023014"/>
    </source>
</evidence>
<name>A0A1F2P7S6_9EURY</name>
<dbReference type="InterPro" id="IPR017900">
    <property type="entry name" value="4Fe4S_Fe_S_CS"/>
</dbReference>
<dbReference type="PROSITE" id="PS00198">
    <property type="entry name" value="4FE4S_FER_1"/>
    <property type="match status" value="2"/>
</dbReference>
<dbReference type="InterPro" id="IPR045220">
    <property type="entry name" value="FRHB/FDHB/HCAR-like"/>
</dbReference>
<dbReference type="PANTHER" id="PTHR31332:SF6">
    <property type="entry name" value="FORMATE DEHYDROGENASE SUBUNIT BETA"/>
    <property type="match status" value="1"/>
</dbReference>
<organism evidence="4 5">
    <name type="scientific">Candidatus Syntropharchaeum caldarium</name>
    <dbReference type="NCBI Taxonomy" id="1838285"/>
    <lineage>
        <taxon>Archaea</taxon>
        <taxon>Methanobacteriati</taxon>
        <taxon>Methanobacteriota</taxon>
        <taxon>Stenosarchaea group</taxon>
        <taxon>Methanomicrobia</taxon>
        <taxon>Methanosarcinales</taxon>
        <taxon>ANME-2 cluster</taxon>
        <taxon>Candidatus Syntropharchaeum</taxon>
    </lineage>
</organism>
<sequence length="226" mass="25364">MNDHTISQVVKDNLCTGCGTCLALCPNEAIEMVIDEKKGVYVPELNEEKCNNCGICYKVCPGHEVDFKELNLEIFGKEPDDILIGNYLNCYIGYSTDYDIRYNSSSGGLVTQLLIFALEEGIIDGALVTRMKKDNPLEPEPFIARTREEVIEARGSKYCPVPANVALKEILNSKEGEKFAVVGLPCHIHGLRKAQQVNEKLKEGVDNRVISHRNHHRTCHIRIYNV</sequence>
<feature type="domain" description="4Fe-4S ferredoxin-type" evidence="3">
    <location>
        <begin position="41"/>
        <end position="70"/>
    </location>
</feature>
<dbReference type="GO" id="GO:0051536">
    <property type="term" value="F:iron-sulfur cluster binding"/>
    <property type="evidence" value="ECO:0007669"/>
    <property type="project" value="UniProtKB-KW"/>
</dbReference>
<evidence type="ECO:0000313" key="5">
    <source>
        <dbReference type="Proteomes" id="UP000186940"/>
    </source>
</evidence>
<dbReference type="SUPFAM" id="SSF54862">
    <property type="entry name" value="4Fe-4S ferredoxins"/>
    <property type="match status" value="1"/>
</dbReference>
<dbReference type="Gene3D" id="3.30.70.20">
    <property type="match status" value="1"/>
</dbReference>
<proteinExistence type="predicted"/>
<reference evidence="4" key="1">
    <citation type="submission" date="2016-05" db="EMBL/GenBank/DDBJ databases">
        <title>Microbial consortia oxidize butane by reversing methanogenesis.</title>
        <authorList>
            <person name="Laso-Perez R."/>
            <person name="Richter M."/>
            <person name="Wegener G."/>
            <person name="Musat F."/>
        </authorList>
    </citation>
    <scope>NUCLEOTIDE SEQUENCE [LARGE SCALE GENOMIC DNA]</scope>
    <source>
        <strain evidence="4">BOX2</strain>
    </source>
</reference>
<dbReference type="InterPro" id="IPR007516">
    <property type="entry name" value="Co_F420_Hydgase/DH_bsu_N"/>
</dbReference>
<gene>
    <name evidence="4" type="ORF">SCAL_001532</name>
</gene>
<dbReference type="PANTHER" id="PTHR31332">
    <property type="entry name" value="7-HYDROXYMETHYL CHLOROPHYLL A REDUCTASE, CHLOROPLASTIC"/>
    <property type="match status" value="1"/>
</dbReference>
<dbReference type="Proteomes" id="UP000186940">
    <property type="component" value="Unassembled WGS sequence"/>
</dbReference>
<evidence type="ECO:0000259" key="3">
    <source>
        <dbReference type="PROSITE" id="PS51379"/>
    </source>
</evidence>
<keyword evidence="2" id="KW-0479">Metal-binding</keyword>
<dbReference type="STRING" id="1838285.SCAL_001532"/>
<dbReference type="InterPro" id="IPR017896">
    <property type="entry name" value="4Fe4S_Fe-S-bd"/>
</dbReference>
<dbReference type="Pfam" id="PF04422">
    <property type="entry name" value="FrhB_FdhB_N"/>
    <property type="match status" value="1"/>
</dbReference>
<dbReference type="PROSITE" id="PS51379">
    <property type="entry name" value="4FE4S_FER_2"/>
    <property type="match status" value="2"/>
</dbReference>
<evidence type="ECO:0000313" key="4">
    <source>
        <dbReference type="EMBL" id="OFV67263.1"/>
    </source>
</evidence>
<keyword evidence="5" id="KW-1185">Reference proteome</keyword>
<protein>
    <submittedName>
        <fullName evidence="4">Coenzyme F420 hydrogenase subunit beta</fullName>
    </submittedName>
</protein>
<dbReference type="AlphaFoldDB" id="A0A1F2P7S6"/>
<accession>A0A1F2P7S6</accession>
<keyword evidence="2" id="KW-0411">Iron-sulfur</keyword>
<keyword evidence="1" id="KW-0408">Iron</keyword>
<comment type="caution">
    <text evidence="4">The sequence shown here is derived from an EMBL/GenBank/DDBJ whole genome shotgun (WGS) entry which is preliminary data.</text>
</comment>
<dbReference type="PATRIC" id="fig|1838285.3.peg.1556"/>
<evidence type="ECO:0000256" key="1">
    <source>
        <dbReference type="ARBA" id="ARBA00023004"/>
    </source>
</evidence>
<dbReference type="EMBL" id="LYOS01000005">
    <property type="protein sequence ID" value="OFV67263.1"/>
    <property type="molecule type" value="Genomic_DNA"/>
</dbReference>